<dbReference type="GO" id="GO:0006152">
    <property type="term" value="P:purine nucleoside catabolic process"/>
    <property type="evidence" value="ECO:0007669"/>
    <property type="project" value="TreeGrafter"/>
</dbReference>
<dbReference type="SUPFAM" id="SSF53590">
    <property type="entry name" value="Nucleoside hydrolase"/>
    <property type="match status" value="1"/>
</dbReference>
<dbReference type="CDD" id="cd02651">
    <property type="entry name" value="nuc_hydro_IU_UC_XIUA"/>
    <property type="match status" value="1"/>
</dbReference>
<dbReference type="PANTHER" id="PTHR12304">
    <property type="entry name" value="INOSINE-URIDINE PREFERRING NUCLEOSIDE HYDROLASE"/>
    <property type="match status" value="1"/>
</dbReference>
<dbReference type="RefSeq" id="WP_126813469.1">
    <property type="nucleotide sequence ID" value="NZ_NGKC01000005.1"/>
</dbReference>
<evidence type="ECO:0000256" key="1">
    <source>
        <dbReference type="ARBA" id="ARBA00022801"/>
    </source>
</evidence>
<dbReference type="EMBL" id="NGKC01000005">
    <property type="protein sequence ID" value="RSU12576.1"/>
    <property type="molecule type" value="Genomic_DNA"/>
</dbReference>
<dbReference type="PANTHER" id="PTHR12304:SF4">
    <property type="entry name" value="URIDINE NUCLEOSIDASE"/>
    <property type="match status" value="1"/>
</dbReference>
<name>A0A430AX10_9ENTE</name>
<dbReference type="Gene3D" id="3.90.245.10">
    <property type="entry name" value="Ribonucleoside hydrolase-like"/>
    <property type="match status" value="1"/>
</dbReference>
<evidence type="ECO:0000313" key="4">
    <source>
        <dbReference type="EMBL" id="RSU12576.1"/>
    </source>
</evidence>
<feature type="domain" description="Inosine/uridine-preferring nucleoside hydrolase" evidence="3">
    <location>
        <begin position="4"/>
        <end position="296"/>
    </location>
</feature>
<dbReference type="OrthoDB" id="9797882at2"/>
<evidence type="ECO:0000259" key="3">
    <source>
        <dbReference type="Pfam" id="PF01156"/>
    </source>
</evidence>
<protein>
    <submittedName>
        <fullName evidence="4">Pyrimidine-specific ribonucleoside hydrolase RihA</fullName>
    </submittedName>
</protein>
<proteinExistence type="predicted"/>
<accession>A0A430AX10</accession>
<dbReference type="InterPro" id="IPR036452">
    <property type="entry name" value="Ribo_hydro-like"/>
</dbReference>
<dbReference type="GO" id="GO:0008477">
    <property type="term" value="F:purine nucleosidase activity"/>
    <property type="evidence" value="ECO:0007669"/>
    <property type="project" value="TreeGrafter"/>
</dbReference>
<keyword evidence="1 4" id="KW-0378">Hydrolase</keyword>
<keyword evidence="5" id="KW-1185">Reference proteome</keyword>
<dbReference type="InterPro" id="IPR001910">
    <property type="entry name" value="Inosine/uridine_hydrolase_dom"/>
</dbReference>
<keyword evidence="2" id="KW-0326">Glycosidase</keyword>
<evidence type="ECO:0000256" key="2">
    <source>
        <dbReference type="ARBA" id="ARBA00023295"/>
    </source>
</evidence>
<dbReference type="Proteomes" id="UP000286773">
    <property type="component" value="Unassembled WGS sequence"/>
</dbReference>
<dbReference type="GO" id="GO:0005829">
    <property type="term" value="C:cytosol"/>
    <property type="evidence" value="ECO:0007669"/>
    <property type="project" value="TreeGrafter"/>
</dbReference>
<dbReference type="Pfam" id="PF01156">
    <property type="entry name" value="IU_nuc_hydro"/>
    <property type="match status" value="1"/>
</dbReference>
<gene>
    <name evidence="4" type="primary">rihA</name>
    <name evidence="4" type="ORF">CBF27_06275</name>
</gene>
<dbReference type="AlphaFoldDB" id="A0A430AX10"/>
<reference evidence="4 5" key="1">
    <citation type="submission" date="2017-05" db="EMBL/GenBank/DDBJ databases">
        <title>Vagococcus spp. assemblies.</title>
        <authorList>
            <person name="Gulvik C.A."/>
        </authorList>
    </citation>
    <scope>NUCLEOTIDE SEQUENCE [LARGE SCALE GENOMIC DNA]</scope>
    <source>
        <strain evidence="4 5">LMG 24798</strain>
    </source>
</reference>
<comment type="caution">
    <text evidence="4">The sequence shown here is derived from an EMBL/GenBank/DDBJ whole genome shotgun (WGS) entry which is preliminary data.</text>
</comment>
<dbReference type="InterPro" id="IPR023186">
    <property type="entry name" value="IUNH"/>
</dbReference>
<organism evidence="4 5">
    <name type="scientific">Vagococcus acidifermentans</name>
    <dbReference type="NCBI Taxonomy" id="564710"/>
    <lineage>
        <taxon>Bacteria</taxon>
        <taxon>Bacillati</taxon>
        <taxon>Bacillota</taxon>
        <taxon>Bacilli</taxon>
        <taxon>Lactobacillales</taxon>
        <taxon>Enterococcaceae</taxon>
        <taxon>Vagococcus</taxon>
    </lineage>
</organism>
<evidence type="ECO:0000313" key="5">
    <source>
        <dbReference type="Proteomes" id="UP000286773"/>
    </source>
</evidence>
<sequence length="312" mass="33996">MKHILIDCDPGHDDALAILTALANAQKLNIIGITTVGGNQTLAKVTQNAKNVLSFVSATIPLAMGQKGPLVKEFIPSDEAHGQSGMDGPYFKDTAYPIVDENAVHFMYKQIMSVDEKVTIVGLAPLTNIAILLKSYPEIHEKIEAISLMGGGLTHGNMTALAEFNIYIDPEAAHIVFNSNLPIIMAGLDVTEKAAIKVSEIQALKNKGPVSHLAYELLHFYNQSGRQFGFEDSPIHDLCAIAYLLKPALFTGTHYFVTVDTNEGIGRGHTFADKRLTASQKKNTLVLEDVDREGFVELLVKALEKLDEEIAQ</sequence>